<feature type="compositionally biased region" description="Basic and acidic residues" evidence="1">
    <location>
        <begin position="27"/>
        <end position="36"/>
    </location>
</feature>
<protein>
    <submittedName>
        <fullName evidence="2">Potassium channel AKT6</fullName>
    </submittedName>
</protein>
<keyword evidence="2" id="KW-0406">Ion transport</keyword>
<feature type="compositionally biased region" description="Basic and acidic residues" evidence="1">
    <location>
        <begin position="54"/>
        <end position="65"/>
    </location>
</feature>
<evidence type="ECO:0000256" key="1">
    <source>
        <dbReference type="SAM" id="MobiDB-lite"/>
    </source>
</evidence>
<name>A0AAD9CJW6_DISEL</name>
<accession>A0AAD9CJW6</accession>
<evidence type="ECO:0000313" key="2">
    <source>
        <dbReference type="EMBL" id="KAK1902378.1"/>
    </source>
</evidence>
<organism evidence="2 3">
    <name type="scientific">Dissostichus eleginoides</name>
    <name type="common">Patagonian toothfish</name>
    <name type="synonym">Dissostichus amissus</name>
    <dbReference type="NCBI Taxonomy" id="100907"/>
    <lineage>
        <taxon>Eukaryota</taxon>
        <taxon>Metazoa</taxon>
        <taxon>Chordata</taxon>
        <taxon>Craniata</taxon>
        <taxon>Vertebrata</taxon>
        <taxon>Euteleostomi</taxon>
        <taxon>Actinopterygii</taxon>
        <taxon>Neopterygii</taxon>
        <taxon>Teleostei</taxon>
        <taxon>Neoteleostei</taxon>
        <taxon>Acanthomorphata</taxon>
        <taxon>Eupercaria</taxon>
        <taxon>Perciformes</taxon>
        <taxon>Notothenioidei</taxon>
        <taxon>Nototheniidae</taxon>
        <taxon>Dissostichus</taxon>
    </lineage>
</organism>
<reference evidence="2" key="1">
    <citation type="submission" date="2023-04" db="EMBL/GenBank/DDBJ databases">
        <title>Chromosome-level genome of Chaenocephalus aceratus.</title>
        <authorList>
            <person name="Park H."/>
        </authorList>
    </citation>
    <scope>NUCLEOTIDE SEQUENCE</scope>
    <source>
        <strain evidence="2">DE</strain>
        <tissue evidence="2">Muscle</tissue>
    </source>
</reference>
<keyword evidence="2" id="KW-0813">Transport</keyword>
<dbReference type="GO" id="GO:0034220">
    <property type="term" value="P:monoatomic ion transmembrane transport"/>
    <property type="evidence" value="ECO:0007669"/>
    <property type="project" value="UniProtKB-KW"/>
</dbReference>
<proteinExistence type="predicted"/>
<dbReference type="EMBL" id="JASDAP010000005">
    <property type="protein sequence ID" value="KAK1902378.1"/>
    <property type="molecule type" value="Genomic_DNA"/>
</dbReference>
<dbReference type="Proteomes" id="UP001228049">
    <property type="component" value="Unassembled WGS sequence"/>
</dbReference>
<gene>
    <name evidence="2" type="ORF">KUDE01_005342</name>
</gene>
<keyword evidence="3" id="KW-1185">Reference proteome</keyword>
<comment type="caution">
    <text evidence="2">The sequence shown here is derived from an EMBL/GenBank/DDBJ whole genome shotgun (WGS) entry which is preliminary data.</text>
</comment>
<evidence type="ECO:0000313" key="3">
    <source>
        <dbReference type="Proteomes" id="UP001228049"/>
    </source>
</evidence>
<keyword evidence="2" id="KW-0407">Ion channel</keyword>
<feature type="region of interest" description="Disordered" evidence="1">
    <location>
        <begin position="1"/>
        <end position="74"/>
    </location>
</feature>
<dbReference type="AlphaFoldDB" id="A0AAD9CJW6"/>
<sequence>MSPTKGPGMSPPHMLWIRNAEEVEGVFSEKKREARRSPASGPPPLPGNHLQSSQREKQQSSRGGEHVVSSRRRVANCRNERNGVMDACEVLLVRGRVQTWIYTSLC</sequence>